<accession>A0ACB9FIR0</accession>
<protein>
    <submittedName>
        <fullName evidence="1">Uncharacterized protein</fullName>
    </submittedName>
</protein>
<keyword evidence="2" id="KW-1185">Reference proteome</keyword>
<dbReference type="Proteomes" id="UP001055879">
    <property type="component" value="Linkage Group LG01"/>
</dbReference>
<gene>
    <name evidence="1" type="ORF">L6452_01947</name>
</gene>
<sequence>MASTKKSEVGHSDKEMDGSFKENDATFYAGPDDKGKQLVTDMSEDVRIDDAHKSNKDHTSNEPTDNATCMTTFAYFAAPSFNLGISTPKSQFDPRKYSKQKEEKGKCIDKGRRKRLGEKLRSPYV</sequence>
<reference evidence="1 2" key="2">
    <citation type="journal article" date="2022" name="Mol. Ecol. Resour.">
        <title>The genomes of chicory, endive, great burdock and yacon provide insights into Asteraceae paleo-polyploidization history and plant inulin production.</title>
        <authorList>
            <person name="Fan W."/>
            <person name="Wang S."/>
            <person name="Wang H."/>
            <person name="Wang A."/>
            <person name="Jiang F."/>
            <person name="Liu H."/>
            <person name="Zhao H."/>
            <person name="Xu D."/>
            <person name="Zhang Y."/>
        </authorList>
    </citation>
    <scope>NUCLEOTIDE SEQUENCE [LARGE SCALE GENOMIC DNA]</scope>
    <source>
        <strain evidence="2">cv. Niubang</strain>
    </source>
</reference>
<reference evidence="2" key="1">
    <citation type="journal article" date="2022" name="Mol. Ecol. Resour.">
        <title>The genomes of chicory, endive, great burdock and yacon provide insights into Asteraceae palaeo-polyploidization history and plant inulin production.</title>
        <authorList>
            <person name="Fan W."/>
            <person name="Wang S."/>
            <person name="Wang H."/>
            <person name="Wang A."/>
            <person name="Jiang F."/>
            <person name="Liu H."/>
            <person name="Zhao H."/>
            <person name="Xu D."/>
            <person name="Zhang Y."/>
        </authorList>
    </citation>
    <scope>NUCLEOTIDE SEQUENCE [LARGE SCALE GENOMIC DNA]</scope>
    <source>
        <strain evidence="2">cv. Niubang</strain>
    </source>
</reference>
<dbReference type="EMBL" id="CM042047">
    <property type="protein sequence ID" value="KAI3770803.1"/>
    <property type="molecule type" value="Genomic_DNA"/>
</dbReference>
<evidence type="ECO:0000313" key="2">
    <source>
        <dbReference type="Proteomes" id="UP001055879"/>
    </source>
</evidence>
<comment type="caution">
    <text evidence="1">The sequence shown here is derived from an EMBL/GenBank/DDBJ whole genome shotgun (WGS) entry which is preliminary data.</text>
</comment>
<evidence type="ECO:0000313" key="1">
    <source>
        <dbReference type="EMBL" id="KAI3770803.1"/>
    </source>
</evidence>
<organism evidence="1 2">
    <name type="scientific">Arctium lappa</name>
    <name type="common">Greater burdock</name>
    <name type="synonym">Lappa major</name>
    <dbReference type="NCBI Taxonomy" id="4217"/>
    <lineage>
        <taxon>Eukaryota</taxon>
        <taxon>Viridiplantae</taxon>
        <taxon>Streptophyta</taxon>
        <taxon>Embryophyta</taxon>
        <taxon>Tracheophyta</taxon>
        <taxon>Spermatophyta</taxon>
        <taxon>Magnoliopsida</taxon>
        <taxon>eudicotyledons</taxon>
        <taxon>Gunneridae</taxon>
        <taxon>Pentapetalae</taxon>
        <taxon>asterids</taxon>
        <taxon>campanulids</taxon>
        <taxon>Asterales</taxon>
        <taxon>Asteraceae</taxon>
        <taxon>Carduoideae</taxon>
        <taxon>Cardueae</taxon>
        <taxon>Arctiinae</taxon>
        <taxon>Arctium</taxon>
    </lineage>
</organism>
<proteinExistence type="predicted"/>
<name>A0ACB9FIR0_ARCLA</name>